<reference evidence="3 4" key="1">
    <citation type="submission" date="2015-10" db="EMBL/GenBank/DDBJ databases">
        <title>Chryseobacterium aquaticum genome.</title>
        <authorList>
            <person name="Newman J.D."/>
            <person name="Ferguson M.B."/>
            <person name="Miller J.R."/>
        </authorList>
    </citation>
    <scope>NUCLEOTIDE SEQUENCE [LARGE SCALE GENOMIC DNA]</scope>
    <source>
        <strain evidence="3 4">KCTC 12483</strain>
    </source>
</reference>
<dbReference type="AlphaFoldDB" id="A0A0Q3LRB5"/>
<dbReference type="EMBL" id="LLYZ01000005">
    <property type="protein sequence ID" value="KQK25681.1"/>
    <property type="molecule type" value="Genomic_DNA"/>
</dbReference>
<keyword evidence="4" id="KW-1185">Reference proteome</keyword>
<feature type="chain" id="PRO_5006205296" description="DUF3347 domain-containing protein" evidence="1">
    <location>
        <begin position="21"/>
        <end position="157"/>
    </location>
</feature>
<proteinExistence type="predicted"/>
<dbReference type="Proteomes" id="UP000051682">
    <property type="component" value="Unassembled WGS sequence"/>
</dbReference>
<evidence type="ECO:0000256" key="1">
    <source>
        <dbReference type="SAM" id="SignalP"/>
    </source>
</evidence>
<organism evidence="3 4">
    <name type="scientific">Chryseobacterium aquaticum</name>
    <dbReference type="NCBI Taxonomy" id="452084"/>
    <lineage>
        <taxon>Bacteria</taxon>
        <taxon>Pseudomonadati</taxon>
        <taxon>Bacteroidota</taxon>
        <taxon>Flavobacteriia</taxon>
        <taxon>Flavobacteriales</taxon>
        <taxon>Weeksellaceae</taxon>
        <taxon>Chryseobacterium group</taxon>
        <taxon>Chryseobacterium</taxon>
    </lineage>
</organism>
<evidence type="ECO:0000259" key="2">
    <source>
        <dbReference type="Pfam" id="PF11827"/>
    </source>
</evidence>
<dbReference type="OrthoDB" id="5513217at2"/>
<comment type="caution">
    <text evidence="3">The sequence shown here is derived from an EMBL/GenBank/DDBJ whole genome shotgun (WGS) entry which is preliminary data.</text>
</comment>
<gene>
    <name evidence="3" type="ORF">AR438_08770</name>
</gene>
<dbReference type="RefSeq" id="WP_056014400.1">
    <property type="nucleotide sequence ID" value="NZ_LLYZ01000005.1"/>
</dbReference>
<evidence type="ECO:0000313" key="4">
    <source>
        <dbReference type="Proteomes" id="UP000051682"/>
    </source>
</evidence>
<feature type="signal peptide" evidence="1">
    <location>
        <begin position="1"/>
        <end position="20"/>
    </location>
</feature>
<dbReference type="STRING" id="452084.AR438_08770"/>
<sequence length="157" mass="17642">MKKHIFTFLFSLVVFTSAQAQSKSNPQLVKLYQNYISVKSSLASDDTKKTSMAANEFLKTASTINSKLINEKNLLSIKADAKSISQAKNIEAQRKSFYKLSDVMIDLAKENKLSDKTIFVQYCPMAKGSWMSNEKQIVNPYYGKSMLDCGSVKSEIK</sequence>
<evidence type="ECO:0000313" key="3">
    <source>
        <dbReference type="EMBL" id="KQK25681.1"/>
    </source>
</evidence>
<feature type="domain" description="DUF3347" evidence="2">
    <location>
        <begin position="31"/>
        <end position="115"/>
    </location>
</feature>
<dbReference type="InterPro" id="IPR021782">
    <property type="entry name" value="DUF3347"/>
</dbReference>
<accession>A0A0Q3LRB5</accession>
<keyword evidence="1" id="KW-0732">Signal</keyword>
<protein>
    <recommendedName>
        <fullName evidence="2">DUF3347 domain-containing protein</fullName>
    </recommendedName>
</protein>
<dbReference type="Pfam" id="PF11827">
    <property type="entry name" value="DUF3347"/>
    <property type="match status" value="1"/>
</dbReference>
<name>A0A0Q3LRB5_9FLAO</name>